<dbReference type="GO" id="GO:1990130">
    <property type="term" value="C:GATOR1 complex"/>
    <property type="evidence" value="ECO:0007669"/>
    <property type="project" value="TreeGrafter"/>
</dbReference>
<accession>A0A7R9J110</accession>
<dbReference type="InterPro" id="IPR027244">
    <property type="entry name" value="IML1"/>
</dbReference>
<dbReference type="GO" id="GO:0010508">
    <property type="term" value="P:positive regulation of autophagy"/>
    <property type="evidence" value="ECO:0007669"/>
    <property type="project" value="TreeGrafter"/>
</dbReference>
<gene>
    <name evidence="3" type="ORF">TCMB3V08_LOCUS3353</name>
</gene>
<dbReference type="GO" id="GO:1904262">
    <property type="term" value="P:negative regulation of TORC1 signaling"/>
    <property type="evidence" value="ECO:0007669"/>
    <property type="project" value="TreeGrafter"/>
</dbReference>
<evidence type="ECO:0000256" key="1">
    <source>
        <dbReference type="SAM" id="MobiDB-lite"/>
    </source>
</evidence>
<dbReference type="InterPro" id="IPR036390">
    <property type="entry name" value="WH_DNA-bd_sf"/>
</dbReference>
<proteinExistence type="predicted"/>
<dbReference type="GO" id="GO:0035556">
    <property type="term" value="P:intracellular signal transduction"/>
    <property type="evidence" value="ECO:0007669"/>
    <property type="project" value="InterPro"/>
</dbReference>
<dbReference type="PANTHER" id="PTHR13179:SF8">
    <property type="entry name" value="GATOR COMPLEX PROTEIN DEPDC5"/>
    <property type="match status" value="1"/>
</dbReference>
<dbReference type="EMBL" id="OE180149">
    <property type="protein sequence ID" value="CAD7570655.1"/>
    <property type="molecule type" value="Genomic_DNA"/>
</dbReference>
<dbReference type="AlphaFoldDB" id="A0A7R9J110"/>
<dbReference type="GO" id="GO:0005765">
    <property type="term" value="C:lysosomal membrane"/>
    <property type="evidence" value="ECO:0007669"/>
    <property type="project" value="TreeGrafter"/>
</dbReference>
<dbReference type="GO" id="GO:0034198">
    <property type="term" value="P:cellular response to amino acid starvation"/>
    <property type="evidence" value="ECO:0007669"/>
    <property type="project" value="TreeGrafter"/>
</dbReference>
<feature type="region of interest" description="Disordered" evidence="1">
    <location>
        <begin position="1"/>
        <end position="51"/>
    </location>
</feature>
<dbReference type="InterPro" id="IPR000591">
    <property type="entry name" value="DEP_dom"/>
</dbReference>
<reference evidence="3" key="1">
    <citation type="submission" date="2020-11" db="EMBL/GenBank/DDBJ databases">
        <authorList>
            <person name="Tran Van P."/>
        </authorList>
    </citation>
    <scope>NUCLEOTIDE SEQUENCE</scope>
</reference>
<organism evidence="3">
    <name type="scientific">Timema californicum</name>
    <name type="common">California timema</name>
    <name type="synonym">Walking stick</name>
    <dbReference type="NCBI Taxonomy" id="61474"/>
    <lineage>
        <taxon>Eukaryota</taxon>
        <taxon>Metazoa</taxon>
        <taxon>Ecdysozoa</taxon>
        <taxon>Arthropoda</taxon>
        <taxon>Hexapoda</taxon>
        <taxon>Insecta</taxon>
        <taxon>Pterygota</taxon>
        <taxon>Neoptera</taxon>
        <taxon>Polyneoptera</taxon>
        <taxon>Phasmatodea</taxon>
        <taxon>Timematodea</taxon>
        <taxon>Timematoidea</taxon>
        <taxon>Timematidae</taxon>
        <taxon>Timema</taxon>
    </lineage>
</organism>
<dbReference type="InterPro" id="IPR045838">
    <property type="entry name" value="DEPDC5_CTD"/>
</dbReference>
<sequence length="662" mass="73900">MERVKAEGGGGGSGRVSPASEVAVGEKSSQQQPPPVDYHQSDSSQQLAEVPDESVVTKADFHLLKSSATLPEILESMRHPQTGVVFLMHHASLPSFTFISADAVQWVIGHMEGVVCEEQAVTIMEVSMLKEHYICHASGDFGHPFIVGFYLYHLVHPEKEGQKDPEYLQPLGDLESFENEWIEVEVKHPGGWRQGACPQALEAGVPKFLRDTLPGSCDEDAEQPRKWTVPLYKHTHLETDVNNKSDRIEWGHCRYQSLYKPNRAYELVVQWVCSSGTIVSDLIMGWARKAQSSGFQVIPIPADPLALPFTHKSDPLRGPIFIPLDTELFPEETWDQRLFHFQEAVLEKFGFVQCTVENFSVSSPGTVAKTMTHHEQVYFVPIVTHAAEIWTLNVSETMKGEAMGMKVVGSMLAGCGKKTTREAKKEMGGVDNRNHSASSLLPEVQVACNASSLNVARLSLSYRAHSNSISRPGLSSKHPGIQGARRYPVHSDALSSPHEEYITRHVSGKNNDDYNTERRAADCWTKMANEKQVSMASEQTHAAAEEIVTLTSSSVSTLCAKLTRRDDVWCVDSGATTHMCRDKNSFLELTPTISQKTGFLWSWNHMLSRRWRSSSTPATGDEMFQAKFLRDFREFCANTNNRLLDFWDTSWALKTQTSKSLG</sequence>
<feature type="domain" description="DEP" evidence="2">
    <location>
        <begin position="80"/>
        <end position="156"/>
    </location>
</feature>
<dbReference type="SUPFAM" id="SSF46785">
    <property type="entry name" value="Winged helix' DNA-binding domain"/>
    <property type="match status" value="1"/>
</dbReference>
<dbReference type="InterPro" id="IPR036388">
    <property type="entry name" value="WH-like_DNA-bd_sf"/>
</dbReference>
<evidence type="ECO:0000259" key="2">
    <source>
        <dbReference type="SMART" id="SM00049"/>
    </source>
</evidence>
<name>A0A7R9J110_TIMCA</name>
<dbReference type="SMART" id="SM00049">
    <property type="entry name" value="DEP"/>
    <property type="match status" value="1"/>
</dbReference>
<evidence type="ECO:0000313" key="3">
    <source>
        <dbReference type="EMBL" id="CAD7570655.1"/>
    </source>
</evidence>
<dbReference type="Gene3D" id="1.10.10.10">
    <property type="entry name" value="Winged helix-like DNA-binding domain superfamily/Winged helix DNA-binding domain"/>
    <property type="match status" value="1"/>
</dbReference>
<dbReference type="Pfam" id="PF19418">
    <property type="entry name" value="DEPDC5_CTD"/>
    <property type="match status" value="2"/>
</dbReference>
<protein>
    <submittedName>
        <fullName evidence="3">(California timema) hypothetical protein</fullName>
    </submittedName>
</protein>
<dbReference type="PANTHER" id="PTHR13179">
    <property type="entry name" value="DEP DOMAIN CONTAINING PROTEIN 5"/>
    <property type="match status" value="1"/>
</dbReference>
<dbReference type="GO" id="GO:0005096">
    <property type="term" value="F:GTPase activator activity"/>
    <property type="evidence" value="ECO:0007669"/>
    <property type="project" value="InterPro"/>
</dbReference>